<dbReference type="Proteomes" id="UP000091918">
    <property type="component" value="Unassembled WGS sequence"/>
</dbReference>
<dbReference type="EMBL" id="LGUA01000336">
    <property type="protein sequence ID" value="OAX82227.1"/>
    <property type="molecule type" value="Genomic_DNA"/>
</dbReference>
<evidence type="ECO:0000313" key="2">
    <source>
        <dbReference type="EMBL" id="OAX82227.1"/>
    </source>
</evidence>
<feature type="region of interest" description="Disordered" evidence="1">
    <location>
        <begin position="29"/>
        <end position="68"/>
    </location>
</feature>
<reference evidence="2 3" key="1">
    <citation type="submission" date="2015-07" db="EMBL/GenBank/DDBJ databases">
        <title>Emmonsia species relationships and genome sequence.</title>
        <authorList>
            <person name="Cuomo C.A."/>
            <person name="Schwartz I.S."/>
            <person name="Kenyon C."/>
            <person name="de Hoog G.S."/>
            <person name="Govender N.P."/>
            <person name="Botha A."/>
            <person name="Moreno L."/>
            <person name="de Vries M."/>
            <person name="Munoz J.F."/>
            <person name="Stielow J.B."/>
        </authorList>
    </citation>
    <scope>NUCLEOTIDE SEQUENCE [LARGE SCALE GENOMIC DNA]</scope>
    <source>
        <strain evidence="2 3">CBS 136260</strain>
    </source>
</reference>
<sequence length="100" mass="11242">MVLSIKHRLHRWTVQRLQRIGFTNVIISTPRPTWGDGSPVDIDDDYNVRSSQSGEQRDHSSTQAHANSLEKGVPIYAYSRFERTGFDARGPCDGLDALEG</sequence>
<keyword evidence="3" id="KW-1185">Reference proteome</keyword>
<gene>
    <name evidence="2" type="ORF">ACJ72_03420</name>
</gene>
<evidence type="ECO:0000313" key="3">
    <source>
        <dbReference type="Proteomes" id="UP000091918"/>
    </source>
</evidence>
<comment type="caution">
    <text evidence="2">The sequence shown here is derived from an EMBL/GenBank/DDBJ whole genome shotgun (WGS) entry which is preliminary data.</text>
</comment>
<protein>
    <submittedName>
        <fullName evidence="2">Uncharacterized protein</fullName>
    </submittedName>
</protein>
<evidence type="ECO:0000256" key="1">
    <source>
        <dbReference type="SAM" id="MobiDB-lite"/>
    </source>
</evidence>
<accession>A0A1B7P028</accession>
<dbReference type="OrthoDB" id="4188796at2759"/>
<proteinExistence type="predicted"/>
<organism evidence="2 3">
    <name type="scientific">Emergomyces africanus</name>
    <dbReference type="NCBI Taxonomy" id="1955775"/>
    <lineage>
        <taxon>Eukaryota</taxon>
        <taxon>Fungi</taxon>
        <taxon>Dikarya</taxon>
        <taxon>Ascomycota</taxon>
        <taxon>Pezizomycotina</taxon>
        <taxon>Eurotiomycetes</taxon>
        <taxon>Eurotiomycetidae</taxon>
        <taxon>Onygenales</taxon>
        <taxon>Ajellomycetaceae</taxon>
        <taxon>Emergomyces</taxon>
    </lineage>
</organism>
<name>A0A1B7P028_9EURO</name>
<dbReference type="AlphaFoldDB" id="A0A1B7P028"/>